<sequence length="287" mass="31718">MTDDTCLAPDPDVRPPTFRMPAGATDTHFHVFGPSRLERLVPQRDYTPPEAAAASARRLFDALGIERIVVIQASIFGFDNRDQLEEGAAIGLPMRAIVVVGPDATEPEMRTLHDQGARGIRFIMAHPGGLDPSGIERAAARASEMGWHLQFLLKPAHLVELEPRLRRLPCPVVIDHMGFLAPEQGLEQPGFQALRRLVEAGTGWVKLSGAYRLSRGAPHYPELRPFAEALLALRPDRILWGSDWPHVGLRSGMPNTGDLLELFGAWVPDDADRRRILVENPDALFGF</sequence>
<dbReference type="InterPro" id="IPR006680">
    <property type="entry name" value="Amidohydro-rel"/>
</dbReference>
<protein>
    <submittedName>
        <fullName evidence="2">Amidohydrolase family protein</fullName>
    </submittedName>
</protein>
<dbReference type="InterPro" id="IPR052358">
    <property type="entry name" value="Aro_Compnd_Degr_Hydrolases"/>
</dbReference>
<dbReference type="GO" id="GO:0016787">
    <property type="term" value="F:hydrolase activity"/>
    <property type="evidence" value="ECO:0007669"/>
    <property type="project" value="UniProtKB-KW"/>
</dbReference>
<dbReference type="PANTHER" id="PTHR35563">
    <property type="entry name" value="BARREL METAL-DEPENDENT HYDROLASE, PUTATIVE (AFU_ORTHOLOGUE AFUA_1G16240)-RELATED"/>
    <property type="match status" value="1"/>
</dbReference>
<dbReference type="RefSeq" id="WP_010686670.1">
    <property type="nucleotide sequence ID" value="NZ_CP043538.1"/>
</dbReference>
<evidence type="ECO:0000313" key="3">
    <source>
        <dbReference type="Proteomes" id="UP000012488"/>
    </source>
</evidence>
<keyword evidence="2" id="KW-0378">Hydrolase</keyword>
<dbReference type="InterPro" id="IPR032466">
    <property type="entry name" value="Metal_Hydrolase"/>
</dbReference>
<dbReference type="Proteomes" id="UP000012488">
    <property type="component" value="Chromosome"/>
</dbReference>
<reference evidence="2 3" key="1">
    <citation type="journal article" date="2012" name="Genet. Mol. Biol.">
        <title>Analysis of 16S rRNA and mxaF genes revealing insights into Methylobacterium niche-specific plant association.</title>
        <authorList>
            <person name="Dourado M.N."/>
            <person name="Andreote F.D."/>
            <person name="Dini-Andreote F."/>
            <person name="Conti R."/>
            <person name="Araujo J.M."/>
            <person name="Araujo W.L."/>
        </authorList>
    </citation>
    <scope>NUCLEOTIDE SEQUENCE [LARGE SCALE GENOMIC DNA]</scope>
    <source>
        <strain evidence="2 3">SR1.6/6</strain>
    </source>
</reference>
<gene>
    <name evidence="2" type="ORF">MMSR116_17050</name>
</gene>
<dbReference type="OrthoDB" id="9787654at2"/>
<dbReference type="SUPFAM" id="SSF51556">
    <property type="entry name" value="Metallo-dependent hydrolases"/>
    <property type="match status" value="1"/>
</dbReference>
<evidence type="ECO:0000313" key="2">
    <source>
        <dbReference type="EMBL" id="QGY03409.1"/>
    </source>
</evidence>
<dbReference type="EMBL" id="CP043538">
    <property type="protein sequence ID" value="QGY03409.1"/>
    <property type="molecule type" value="Genomic_DNA"/>
</dbReference>
<reference evidence="2 3" key="2">
    <citation type="journal article" date="2013" name="Genome Announc.">
        <title>Draft Genome Sequence of Methylobacterium mesophilicum Strain SR1.6/6, Isolated from Citrus sinensis.</title>
        <authorList>
            <person name="Marinho Almeida D."/>
            <person name="Dini-Andreote F."/>
            <person name="Camargo Neves A.A."/>
            <person name="Juca Ramos R.T."/>
            <person name="Andreote F.D."/>
            <person name="Carneiro A.R."/>
            <person name="Oliveira de Souza Lima A."/>
            <person name="Caracciolo Gomes de Sa P.H."/>
            <person name="Ribeiro Barbosa M.S."/>
            <person name="Araujo W.L."/>
            <person name="Silva A."/>
        </authorList>
    </citation>
    <scope>NUCLEOTIDE SEQUENCE [LARGE SCALE GENOMIC DNA]</scope>
    <source>
        <strain evidence="2 3">SR1.6/6</strain>
    </source>
</reference>
<accession>A0A6B9FNH5</accession>
<dbReference type="Gene3D" id="3.20.20.140">
    <property type="entry name" value="Metal-dependent hydrolases"/>
    <property type="match status" value="1"/>
</dbReference>
<dbReference type="Pfam" id="PF04909">
    <property type="entry name" value="Amidohydro_2"/>
    <property type="match status" value="1"/>
</dbReference>
<name>A0A6B9FNH5_9HYPH</name>
<dbReference type="AlphaFoldDB" id="A0A6B9FNH5"/>
<dbReference type="PANTHER" id="PTHR35563:SF2">
    <property type="entry name" value="BARREL METAL-DEPENDENT HYDROLASE, PUTATIVE (AFU_ORTHOLOGUE AFUA_1G16240)-RELATED"/>
    <property type="match status" value="1"/>
</dbReference>
<organism evidence="2 3">
    <name type="scientific">Methylobacterium mesophilicum SR1.6/6</name>
    <dbReference type="NCBI Taxonomy" id="908290"/>
    <lineage>
        <taxon>Bacteria</taxon>
        <taxon>Pseudomonadati</taxon>
        <taxon>Pseudomonadota</taxon>
        <taxon>Alphaproteobacteria</taxon>
        <taxon>Hyphomicrobiales</taxon>
        <taxon>Methylobacteriaceae</taxon>
        <taxon>Methylobacterium</taxon>
    </lineage>
</organism>
<dbReference type="KEGG" id="mmes:MMSR116_17050"/>
<proteinExistence type="predicted"/>
<feature type="domain" description="Amidohydrolase-related" evidence="1">
    <location>
        <begin position="26"/>
        <end position="287"/>
    </location>
</feature>
<evidence type="ECO:0000259" key="1">
    <source>
        <dbReference type="Pfam" id="PF04909"/>
    </source>
</evidence>